<evidence type="ECO:0000313" key="2">
    <source>
        <dbReference type="Proteomes" id="UP000295706"/>
    </source>
</evidence>
<evidence type="ECO:0000313" key="1">
    <source>
        <dbReference type="EMBL" id="TDB68992.1"/>
    </source>
</evidence>
<dbReference type="OrthoDB" id="5735516at2"/>
<keyword evidence="2" id="KW-1185">Reference proteome</keyword>
<gene>
    <name evidence="1" type="ORF">EZE20_01240</name>
</gene>
<dbReference type="Proteomes" id="UP000295706">
    <property type="component" value="Unassembled WGS sequence"/>
</dbReference>
<sequence>MLLCFGLFLVLSSVRFRHEYHVSVTQLRYSPESKTLEISIRTFTDDLEKGLSLANNNKRFLLQNGDQNSPYIEQYLKKHVALANPARQIQPFQFIGKEQEADATWIYLEVPFSGNPEGWVMRHDFLMEVFDDQVNMVNAKWGSERKTYLFKKGKPVQAL</sequence>
<dbReference type="Pfam" id="PF20420">
    <property type="entry name" value="DUF6702"/>
    <property type="match status" value="1"/>
</dbReference>
<dbReference type="RefSeq" id="WP_132113644.1">
    <property type="nucleotide sequence ID" value="NZ_SMJU01000001.1"/>
</dbReference>
<dbReference type="InterPro" id="IPR046525">
    <property type="entry name" value="DUF6702"/>
</dbReference>
<protein>
    <submittedName>
        <fullName evidence="1">Uncharacterized protein</fullName>
    </submittedName>
</protein>
<dbReference type="AlphaFoldDB" id="A0A4R4KQ16"/>
<name>A0A4R4KQ16_9BACT</name>
<reference evidence="1 2" key="1">
    <citation type="submission" date="2019-02" db="EMBL/GenBank/DDBJ databases">
        <title>Arundinibacter roseus gen. nov., sp. nov., a new member of the family Cytophagaceae.</title>
        <authorList>
            <person name="Szuroczki S."/>
            <person name="Khayer B."/>
            <person name="Sproer C."/>
            <person name="Toumi M."/>
            <person name="Szabo A."/>
            <person name="Felfoldi T."/>
            <person name="Schumann P."/>
            <person name="Toth E."/>
        </authorList>
    </citation>
    <scope>NUCLEOTIDE SEQUENCE [LARGE SCALE GENOMIC DNA]</scope>
    <source>
        <strain evidence="1 2">DMA-k-7a</strain>
    </source>
</reference>
<accession>A0A4R4KQ16</accession>
<proteinExistence type="predicted"/>
<dbReference type="EMBL" id="SMJU01000001">
    <property type="protein sequence ID" value="TDB68992.1"/>
    <property type="molecule type" value="Genomic_DNA"/>
</dbReference>
<organism evidence="1 2">
    <name type="scientific">Arundinibacter roseus</name>
    <dbReference type="NCBI Taxonomy" id="2070510"/>
    <lineage>
        <taxon>Bacteria</taxon>
        <taxon>Pseudomonadati</taxon>
        <taxon>Bacteroidota</taxon>
        <taxon>Cytophagia</taxon>
        <taxon>Cytophagales</taxon>
        <taxon>Spirosomataceae</taxon>
        <taxon>Arundinibacter</taxon>
    </lineage>
</organism>
<comment type="caution">
    <text evidence="1">The sequence shown here is derived from an EMBL/GenBank/DDBJ whole genome shotgun (WGS) entry which is preliminary data.</text>
</comment>